<evidence type="ECO:0000256" key="3">
    <source>
        <dbReference type="ARBA" id="ARBA00022840"/>
    </source>
</evidence>
<reference evidence="6 7" key="1">
    <citation type="submission" date="2018-06" db="EMBL/GenBank/DDBJ databases">
        <title>Genomic Encyclopedia of Type Strains, Phase IV (KMG-IV): sequencing the most valuable type-strain genomes for metagenomic binning, comparative biology and taxonomic classification.</title>
        <authorList>
            <person name="Goeker M."/>
        </authorList>
    </citation>
    <scope>NUCLEOTIDE SEQUENCE [LARGE SCALE GENOMIC DNA]</scope>
    <source>
        <strain evidence="6 7">DSM 45521</strain>
    </source>
</reference>
<protein>
    <recommendedName>
        <fullName evidence="5">Putative glutamate--cysteine ligase 2</fullName>
        <ecNumber evidence="5">6.3.2.2</ecNumber>
    </recommendedName>
    <alternativeName>
        <fullName evidence="5">Gamma-glutamylcysteine synthetase 2</fullName>
        <shortName evidence="5">GCS 2</shortName>
        <shortName evidence="5">Gamma-GCS 2</shortName>
    </alternativeName>
</protein>
<dbReference type="PANTHER" id="PTHR36510">
    <property type="entry name" value="GLUTAMATE--CYSTEINE LIGASE 2-RELATED"/>
    <property type="match status" value="1"/>
</dbReference>
<keyword evidence="2 5" id="KW-0547">Nucleotide-binding</keyword>
<gene>
    <name evidence="6" type="ORF">DFR67_10583</name>
</gene>
<dbReference type="InterPro" id="IPR011793">
    <property type="entry name" value="YbdK"/>
</dbReference>
<evidence type="ECO:0000256" key="2">
    <source>
        <dbReference type="ARBA" id="ARBA00022741"/>
    </source>
</evidence>
<comment type="caution">
    <text evidence="6">The sequence shown here is derived from an EMBL/GenBank/DDBJ whole genome shotgun (WGS) entry which is preliminary data.</text>
</comment>
<dbReference type="EC" id="6.3.2.2" evidence="5"/>
<evidence type="ECO:0000313" key="7">
    <source>
        <dbReference type="Proteomes" id="UP000247591"/>
    </source>
</evidence>
<dbReference type="HAMAP" id="MF_01609">
    <property type="entry name" value="Glu_cys_ligase_2"/>
    <property type="match status" value="1"/>
</dbReference>
<evidence type="ECO:0000256" key="4">
    <source>
        <dbReference type="ARBA" id="ARBA00048819"/>
    </source>
</evidence>
<evidence type="ECO:0000313" key="6">
    <source>
        <dbReference type="EMBL" id="PYE17938.1"/>
    </source>
</evidence>
<dbReference type="SUPFAM" id="SSF55931">
    <property type="entry name" value="Glutamine synthetase/guanido kinase"/>
    <property type="match status" value="1"/>
</dbReference>
<comment type="similarity">
    <text evidence="5">Belongs to the glutamate--cysteine ligase type 2 family. YbdK subfamily.</text>
</comment>
<dbReference type="GO" id="GO:0004357">
    <property type="term" value="F:glutamate-cysteine ligase activity"/>
    <property type="evidence" value="ECO:0007669"/>
    <property type="project" value="UniProtKB-EC"/>
</dbReference>
<organism evidence="6 7">
    <name type="scientific">Williamsia limnetica</name>
    <dbReference type="NCBI Taxonomy" id="882452"/>
    <lineage>
        <taxon>Bacteria</taxon>
        <taxon>Bacillati</taxon>
        <taxon>Actinomycetota</taxon>
        <taxon>Actinomycetes</taxon>
        <taxon>Mycobacteriales</taxon>
        <taxon>Nocardiaceae</taxon>
        <taxon>Williamsia</taxon>
    </lineage>
</organism>
<accession>A0A318RP52</accession>
<keyword evidence="1 5" id="KW-0436">Ligase</keyword>
<evidence type="ECO:0000256" key="5">
    <source>
        <dbReference type="HAMAP-Rule" id="MF_01609"/>
    </source>
</evidence>
<dbReference type="InterPro" id="IPR006336">
    <property type="entry name" value="GCS2"/>
</dbReference>
<keyword evidence="7" id="KW-1185">Reference proteome</keyword>
<comment type="catalytic activity">
    <reaction evidence="4 5">
        <text>L-cysteine + L-glutamate + ATP = gamma-L-glutamyl-L-cysteine + ADP + phosphate + H(+)</text>
        <dbReference type="Rhea" id="RHEA:13285"/>
        <dbReference type="ChEBI" id="CHEBI:15378"/>
        <dbReference type="ChEBI" id="CHEBI:29985"/>
        <dbReference type="ChEBI" id="CHEBI:30616"/>
        <dbReference type="ChEBI" id="CHEBI:35235"/>
        <dbReference type="ChEBI" id="CHEBI:43474"/>
        <dbReference type="ChEBI" id="CHEBI:58173"/>
        <dbReference type="ChEBI" id="CHEBI:456216"/>
        <dbReference type="EC" id="6.3.2.2"/>
    </reaction>
</comment>
<comment type="function">
    <text evidence="5">ATP-dependent carboxylate-amine ligase which exhibits weak glutamate--cysteine ligase activity.</text>
</comment>
<sequence>MTRVMTAPTFGVEEELLLVDAESGAPFMKGDAVRHVADSLGLDLDLELTPCQVETATPILNTAAELHSHLVSSRRTADLAAREVGGRVLACGVPPAAGDARPVSPTERYGRIADNFGLLAREQGVCGCHVHVEVPDRARAIAVGNALRPWLPVLLALTTNSAIHSGVDSGYSSWRSVLWARWPSAGPLPHFDSEDDYDAAVSRLLTVGAALDKGMIYWDVRPSRDYPTVEIRVADVPATASETVVYATLVRALVMTELAAIERGGPSGPAIDPELLRLGKWRAARDGVAGSLLDPLGDGVIAARAAVDALVGHVSEALELLGEKAAVRDGVARTFAKGNGAAQQRRVFVESGVQAVLEHAATQTIAAE</sequence>
<evidence type="ECO:0000256" key="1">
    <source>
        <dbReference type="ARBA" id="ARBA00022598"/>
    </source>
</evidence>
<proteinExistence type="inferred from homology"/>
<dbReference type="Pfam" id="PF04107">
    <property type="entry name" value="GCS2"/>
    <property type="match status" value="1"/>
</dbReference>
<dbReference type="GO" id="GO:0042398">
    <property type="term" value="P:modified amino acid biosynthetic process"/>
    <property type="evidence" value="ECO:0007669"/>
    <property type="project" value="InterPro"/>
</dbReference>
<dbReference type="InterPro" id="IPR050141">
    <property type="entry name" value="GCL_type2/YbdK_subfam"/>
</dbReference>
<name>A0A318RP52_WILLI</name>
<dbReference type="PANTHER" id="PTHR36510:SF1">
    <property type="entry name" value="GLUTAMATE--CYSTEINE LIGASE 2-RELATED"/>
    <property type="match status" value="1"/>
</dbReference>
<dbReference type="NCBIfam" id="TIGR02050">
    <property type="entry name" value="gshA_cyan_rel"/>
    <property type="match status" value="1"/>
</dbReference>
<dbReference type="InterPro" id="IPR014746">
    <property type="entry name" value="Gln_synth/guanido_kin_cat_dom"/>
</dbReference>
<dbReference type="Proteomes" id="UP000247591">
    <property type="component" value="Unassembled WGS sequence"/>
</dbReference>
<dbReference type="GO" id="GO:0005524">
    <property type="term" value="F:ATP binding"/>
    <property type="evidence" value="ECO:0007669"/>
    <property type="project" value="UniProtKB-KW"/>
</dbReference>
<dbReference type="NCBIfam" id="NF010041">
    <property type="entry name" value="PRK13517.1-1"/>
    <property type="match status" value="1"/>
</dbReference>
<dbReference type="EMBL" id="QJSP01000005">
    <property type="protein sequence ID" value="PYE17938.1"/>
    <property type="molecule type" value="Genomic_DNA"/>
</dbReference>
<dbReference type="AlphaFoldDB" id="A0A318RP52"/>
<keyword evidence="3 5" id="KW-0067">ATP-binding</keyword>
<dbReference type="Gene3D" id="3.30.590.20">
    <property type="match status" value="1"/>
</dbReference>